<evidence type="ECO:0000313" key="2">
    <source>
        <dbReference type="Proteomes" id="UP000054217"/>
    </source>
</evidence>
<protein>
    <submittedName>
        <fullName evidence="1">Uncharacterized protein</fullName>
    </submittedName>
</protein>
<dbReference type="AlphaFoldDB" id="A0A0C3IDD5"/>
<dbReference type="HOGENOM" id="CLU_160854_0_0_1"/>
<name>A0A0C3IDD5_PISTI</name>
<accession>A0A0C3IDD5</accession>
<gene>
    <name evidence="1" type="ORF">M404DRAFT_1007849</name>
</gene>
<dbReference type="EMBL" id="KN832078">
    <property type="protein sequence ID" value="KIN95057.1"/>
    <property type="molecule type" value="Genomic_DNA"/>
</dbReference>
<sequence length="99" mass="11180">MSNVSGRFTFSAQVSNNAYTSTQRRLRVRQYLEEFLLPVWGQKIFRITDYPRGVNTNMIAAGHSGGTHPKEPYHCNVLVTNRATGQKIQTTNPHTGKKT</sequence>
<dbReference type="InParanoid" id="A0A0C3IDD5"/>
<dbReference type="Proteomes" id="UP000054217">
    <property type="component" value="Unassembled WGS sequence"/>
</dbReference>
<reference evidence="1 2" key="1">
    <citation type="submission" date="2014-04" db="EMBL/GenBank/DDBJ databases">
        <authorList>
            <consortium name="DOE Joint Genome Institute"/>
            <person name="Kuo A."/>
            <person name="Kohler A."/>
            <person name="Costa M.D."/>
            <person name="Nagy L.G."/>
            <person name="Floudas D."/>
            <person name="Copeland A."/>
            <person name="Barry K.W."/>
            <person name="Cichocki N."/>
            <person name="Veneault-Fourrey C."/>
            <person name="LaButti K."/>
            <person name="Lindquist E.A."/>
            <person name="Lipzen A."/>
            <person name="Lundell T."/>
            <person name="Morin E."/>
            <person name="Murat C."/>
            <person name="Sun H."/>
            <person name="Tunlid A."/>
            <person name="Henrissat B."/>
            <person name="Grigoriev I.V."/>
            <person name="Hibbett D.S."/>
            <person name="Martin F."/>
            <person name="Nordberg H.P."/>
            <person name="Cantor M.N."/>
            <person name="Hua S.X."/>
        </authorList>
    </citation>
    <scope>NUCLEOTIDE SEQUENCE [LARGE SCALE GENOMIC DNA]</scope>
    <source>
        <strain evidence="1 2">Marx 270</strain>
    </source>
</reference>
<organism evidence="1 2">
    <name type="scientific">Pisolithus tinctorius Marx 270</name>
    <dbReference type="NCBI Taxonomy" id="870435"/>
    <lineage>
        <taxon>Eukaryota</taxon>
        <taxon>Fungi</taxon>
        <taxon>Dikarya</taxon>
        <taxon>Basidiomycota</taxon>
        <taxon>Agaricomycotina</taxon>
        <taxon>Agaricomycetes</taxon>
        <taxon>Agaricomycetidae</taxon>
        <taxon>Boletales</taxon>
        <taxon>Sclerodermatineae</taxon>
        <taxon>Pisolithaceae</taxon>
        <taxon>Pisolithus</taxon>
    </lineage>
</organism>
<feature type="non-terminal residue" evidence="1">
    <location>
        <position position="99"/>
    </location>
</feature>
<keyword evidence="2" id="KW-1185">Reference proteome</keyword>
<reference evidence="2" key="2">
    <citation type="submission" date="2015-01" db="EMBL/GenBank/DDBJ databases">
        <title>Evolutionary Origins and Diversification of the Mycorrhizal Mutualists.</title>
        <authorList>
            <consortium name="DOE Joint Genome Institute"/>
            <consortium name="Mycorrhizal Genomics Consortium"/>
            <person name="Kohler A."/>
            <person name="Kuo A."/>
            <person name="Nagy L.G."/>
            <person name="Floudas D."/>
            <person name="Copeland A."/>
            <person name="Barry K.W."/>
            <person name="Cichocki N."/>
            <person name="Veneault-Fourrey C."/>
            <person name="LaButti K."/>
            <person name="Lindquist E.A."/>
            <person name="Lipzen A."/>
            <person name="Lundell T."/>
            <person name="Morin E."/>
            <person name="Murat C."/>
            <person name="Riley R."/>
            <person name="Ohm R."/>
            <person name="Sun H."/>
            <person name="Tunlid A."/>
            <person name="Henrissat B."/>
            <person name="Grigoriev I.V."/>
            <person name="Hibbett D.S."/>
            <person name="Martin F."/>
        </authorList>
    </citation>
    <scope>NUCLEOTIDE SEQUENCE [LARGE SCALE GENOMIC DNA]</scope>
    <source>
        <strain evidence="2">Marx 270</strain>
    </source>
</reference>
<proteinExistence type="predicted"/>
<evidence type="ECO:0000313" key="1">
    <source>
        <dbReference type="EMBL" id="KIN95057.1"/>
    </source>
</evidence>